<comment type="caution">
    <text evidence="8">The sequence shown here is derived from an EMBL/GenBank/DDBJ whole genome shotgun (WGS) entry which is preliminary data.</text>
</comment>
<keyword evidence="2 6" id="KW-0812">Transmembrane</keyword>
<evidence type="ECO:0000256" key="1">
    <source>
        <dbReference type="ARBA" id="ARBA00004141"/>
    </source>
</evidence>
<comment type="subcellular location">
    <subcellularLocation>
        <location evidence="1">Membrane</location>
        <topology evidence="1">Multi-pass membrane protein</topology>
    </subcellularLocation>
</comment>
<evidence type="ECO:0000313" key="9">
    <source>
        <dbReference type="Proteomes" id="UP001610631"/>
    </source>
</evidence>
<evidence type="ECO:0000313" key="8">
    <source>
        <dbReference type="EMBL" id="MFH7597377.1"/>
    </source>
</evidence>
<feature type="region of interest" description="Disordered" evidence="5">
    <location>
        <begin position="194"/>
        <end position="233"/>
    </location>
</feature>
<protein>
    <submittedName>
        <fullName evidence="8">MMPL family transporter</fullName>
    </submittedName>
</protein>
<sequence>MNQHKRRPVPTGAQRRTRASWVFISVRNLTTVCSSSGWKWERAASVDCVRERKHSRAAARAVAALAGQRGIQARPSPAVCSEDGRALQAVVPLAPDLGEQLPSVLAEGVRRPDRWRGWACRSLVPLRHFSGIDGLLLLVYRSLLLPLLIIISAVFALSPARAVVYAPADRAIVRVDGQVQGTPTRMATNCRPTRRRQADSGSAVSWAVETEGARRPRPEERGAASEERCGAAPRPWRRVRRTGRLPVRRRSQFLVRVQV</sequence>
<keyword evidence="3 6" id="KW-1133">Transmembrane helix</keyword>
<accession>A0ABW7PG71</accession>
<organism evidence="8 9">
    <name type="scientific">Streptomyces racemochromogenes</name>
    <dbReference type="NCBI Taxonomy" id="67353"/>
    <lineage>
        <taxon>Bacteria</taxon>
        <taxon>Bacillati</taxon>
        <taxon>Actinomycetota</taxon>
        <taxon>Actinomycetes</taxon>
        <taxon>Kitasatosporales</taxon>
        <taxon>Streptomycetaceae</taxon>
        <taxon>Streptomyces</taxon>
    </lineage>
</organism>
<name>A0ABW7PG71_9ACTN</name>
<evidence type="ECO:0000256" key="2">
    <source>
        <dbReference type="ARBA" id="ARBA00022692"/>
    </source>
</evidence>
<dbReference type="EMBL" id="JBBDHD010000051">
    <property type="protein sequence ID" value="MFH7597377.1"/>
    <property type="molecule type" value="Genomic_DNA"/>
</dbReference>
<dbReference type="RefSeq" id="WP_395511156.1">
    <property type="nucleotide sequence ID" value="NZ_JBBDHD010000051.1"/>
</dbReference>
<keyword evidence="9" id="KW-1185">Reference proteome</keyword>
<evidence type="ECO:0000259" key="7">
    <source>
        <dbReference type="Pfam" id="PF03176"/>
    </source>
</evidence>
<feature type="transmembrane region" description="Helical" evidence="6">
    <location>
        <begin position="135"/>
        <end position="157"/>
    </location>
</feature>
<gene>
    <name evidence="8" type="ORF">WDV06_20080</name>
</gene>
<evidence type="ECO:0000256" key="6">
    <source>
        <dbReference type="SAM" id="Phobius"/>
    </source>
</evidence>
<evidence type="ECO:0000256" key="4">
    <source>
        <dbReference type="ARBA" id="ARBA00023136"/>
    </source>
</evidence>
<feature type="domain" description="Membrane transport protein MMPL" evidence="7">
    <location>
        <begin position="135"/>
        <end position="181"/>
    </location>
</feature>
<feature type="compositionally biased region" description="Basic and acidic residues" evidence="5">
    <location>
        <begin position="211"/>
        <end position="229"/>
    </location>
</feature>
<evidence type="ECO:0000256" key="3">
    <source>
        <dbReference type="ARBA" id="ARBA00022989"/>
    </source>
</evidence>
<keyword evidence="4 6" id="KW-0472">Membrane</keyword>
<dbReference type="InterPro" id="IPR004869">
    <property type="entry name" value="MMPL_dom"/>
</dbReference>
<dbReference type="Proteomes" id="UP001610631">
    <property type="component" value="Unassembled WGS sequence"/>
</dbReference>
<evidence type="ECO:0000256" key="5">
    <source>
        <dbReference type="SAM" id="MobiDB-lite"/>
    </source>
</evidence>
<dbReference type="Pfam" id="PF03176">
    <property type="entry name" value="MMPL"/>
    <property type="match status" value="1"/>
</dbReference>
<proteinExistence type="predicted"/>
<reference evidence="8 9" key="1">
    <citation type="submission" date="2024-03" db="EMBL/GenBank/DDBJ databases">
        <title>Whole genome sequencing of Streptomyces racemochromogenes, to identify antimicrobial biosynthetic gene clusters.</title>
        <authorList>
            <person name="Suryawanshi P."/>
            <person name="Krishnaraj P.U."/>
            <person name="Arun Y.P."/>
            <person name="Suryawanshi M.P."/>
            <person name="Rakshit O."/>
        </authorList>
    </citation>
    <scope>NUCLEOTIDE SEQUENCE [LARGE SCALE GENOMIC DNA]</scope>
    <source>
        <strain evidence="8 9">AUDT626</strain>
    </source>
</reference>